<evidence type="ECO:0000256" key="2">
    <source>
        <dbReference type="ARBA" id="ARBA00022989"/>
    </source>
</evidence>
<feature type="transmembrane region" description="Helical" evidence="4">
    <location>
        <begin position="7"/>
        <end position="32"/>
    </location>
</feature>
<dbReference type="Proteomes" id="UP001158986">
    <property type="component" value="Unassembled WGS sequence"/>
</dbReference>
<sequence>MRAVSTYLVLILSRLASLVASLFMALAINAFVSKDAGGAIQDIAIFSALTLVPKLFKEMQLLIYLKVKQTAYIELAILTYVQVQSFSYDWHMQKKLGDVLPSMDRGVESFNSVVSYVFLPDPDVW</sequence>
<evidence type="ECO:0000256" key="1">
    <source>
        <dbReference type="ARBA" id="ARBA00022692"/>
    </source>
</evidence>
<evidence type="ECO:0000313" key="6">
    <source>
        <dbReference type="Proteomes" id="UP001158986"/>
    </source>
</evidence>
<comment type="caution">
    <text evidence="5">The sequence shown here is derived from an EMBL/GenBank/DDBJ whole genome shotgun (WGS) entry which is preliminary data.</text>
</comment>
<keyword evidence="2 4" id="KW-1133">Transmembrane helix</keyword>
<dbReference type="EMBL" id="CAKLCB010000388">
    <property type="protein sequence ID" value="CAH0522209.1"/>
    <property type="molecule type" value="Genomic_DNA"/>
</dbReference>
<evidence type="ECO:0000256" key="3">
    <source>
        <dbReference type="ARBA" id="ARBA00023136"/>
    </source>
</evidence>
<proteinExistence type="predicted"/>
<evidence type="ECO:0000313" key="5">
    <source>
        <dbReference type="EMBL" id="CAH0522209.1"/>
    </source>
</evidence>
<evidence type="ECO:0008006" key="7">
    <source>
        <dbReference type="Google" id="ProtNLM"/>
    </source>
</evidence>
<keyword evidence="1 4" id="KW-0812">Transmembrane</keyword>
<gene>
    <name evidence="5" type="ORF">PBS001_LOCUS8643</name>
</gene>
<reference evidence="5 6" key="1">
    <citation type="submission" date="2021-11" db="EMBL/GenBank/DDBJ databases">
        <authorList>
            <person name="Islam A."/>
            <person name="Islam S."/>
            <person name="Flora M.S."/>
            <person name="Rahman M."/>
            <person name="Ziaur R.M."/>
            <person name="Epstein J.H."/>
            <person name="Hassan M."/>
            <person name="Klassen M."/>
            <person name="Woodard K."/>
            <person name="Webb A."/>
            <person name="Webby R.J."/>
            <person name="El Zowalaty M.E."/>
        </authorList>
    </citation>
    <scope>NUCLEOTIDE SEQUENCE [LARGE SCALE GENOMIC DNA]</scope>
    <source>
        <strain evidence="5">Pbs1</strain>
    </source>
</reference>
<dbReference type="InterPro" id="IPR036640">
    <property type="entry name" value="ABC1_TM_sf"/>
</dbReference>
<name>A0ABN8DB53_9STRA</name>
<dbReference type="SUPFAM" id="SSF90123">
    <property type="entry name" value="ABC transporter transmembrane region"/>
    <property type="match status" value="1"/>
</dbReference>
<accession>A0ABN8DB53</accession>
<keyword evidence="6" id="KW-1185">Reference proteome</keyword>
<organism evidence="5 6">
    <name type="scientific">Peronospora belbahrii</name>
    <dbReference type="NCBI Taxonomy" id="622444"/>
    <lineage>
        <taxon>Eukaryota</taxon>
        <taxon>Sar</taxon>
        <taxon>Stramenopiles</taxon>
        <taxon>Oomycota</taxon>
        <taxon>Peronosporomycetes</taxon>
        <taxon>Peronosporales</taxon>
        <taxon>Peronosporaceae</taxon>
        <taxon>Peronospora</taxon>
    </lineage>
</organism>
<keyword evidence="3 4" id="KW-0472">Membrane</keyword>
<dbReference type="Gene3D" id="1.20.1560.10">
    <property type="entry name" value="ABC transporter type 1, transmembrane domain"/>
    <property type="match status" value="1"/>
</dbReference>
<evidence type="ECO:0000256" key="4">
    <source>
        <dbReference type="SAM" id="Phobius"/>
    </source>
</evidence>
<protein>
    <recommendedName>
        <fullName evidence="7">ABC transmembrane type-1 domain-containing protein</fullName>
    </recommendedName>
</protein>